<name>A0A0K9YUA2_9BACL</name>
<keyword evidence="5" id="KW-1185">Reference proteome</keyword>
<evidence type="ECO:0000313" key="5">
    <source>
        <dbReference type="Proteomes" id="UP000319578"/>
    </source>
</evidence>
<keyword evidence="1" id="KW-1133">Transmembrane helix</keyword>
<sequence length="140" mass="15696">MITFFILSSATILLFIALLHAYWAAGGRWSLGEVIPRTSDESRRLFTPGKGPTMIISFLLALAAVLLLTQSGYFSLPFPAGLLKWGCVICATVFVLRAIGDFRYIGFFKKVRHTRFAHNDTWLFSPLCVWLGFSYVLALL</sequence>
<dbReference type="PATRIC" id="fig|54915.3.peg.952"/>
<evidence type="ECO:0000256" key="1">
    <source>
        <dbReference type="SAM" id="Phobius"/>
    </source>
</evidence>
<dbReference type="AlphaFoldDB" id="A0A0K9YUA2"/>
<feature type="transmembrane region" description="Helical" evidence="1">
    <location>
        <begin position="53"/>
        <end position="76"/>
    </location>
</feature>
<reference evidence="4" key="1">
    <citation type="submission" date="2015-07" db="EMBL/GenBank/DDBJ databases">
        <title>Genome sequencing project for genomic taxonomy and phylogenomics of Bacillus-like bacteria.</title>
        <authorList>
            <person name="Liu B."/>
            <person name="Wang J."/>
            <person name="Zhu Y."/>
            <person name="Liu G."/>
            <person name="Chen Q."/>
            <person name="Chen Z."/>
            <person name="Lan J."/>
            <person name="Che J."/>
            <person name="Ge C."/>
            <person name="Shi H."/>
            <person name="Pan Z."/>
            <person name="Liu X."/>
        </authorList>
    </citation>
    <scope>NUCLEOTIDE SEQUENCE [LARGE SCALE GENOMIC DNA]</scope>
    <source>
        <strain evidence="4">DSM 9887</strain>
    </source>
</reference>
<reference evidence="3" key="2">
    <citation type="submission" date="2015-07" db="EMBL/GenBank/DDBJ databases">
        <title>MeaNS - Measles Nucleotide Surveillance Program.</title>
        <authorList>
            <person name="Tran T."/>
            <person name="Druce J."/>
        </authorList>
    </citation>
    <scope>NUCLEOTIDE SEQUENCE</scope>
    <source>
        <strain evidence="3">DSM 9887</strain>
    </source>
</reference>
<dbReference type="STRING" id="54915.ADS79_10145"/>
<feature type="transmembrane region" description="Helical" evidence="1">
    <location>
        <begin position="82"/>
        <end position="100"/>
    </location>
</feature>
<gene>
    <name evidence="3" type="ORF">ADS79_10145</name>
    <name evidence="2" type="ORF">BRE01_58290</name>
</gene>
<keyword evidence="1" id="KW-0812">Transmembrane</keyword>
<evidence type="ECO:0000313" key="3">
    <source>
        <dbReference type="EMBL" id="KNB72261.1"/>
    </source>
</evidence>
<keyword evidence="1" id="KW-0472">Membrane</keyword>
<dbReference type="EMBL" id="BJON01000026">
    <property type="protein sequence ID" value="GED72127.1"/>
    <property type="molecule type" value="Genomic_DNA"/>
</dbReference>
<accession>A0A0K9YUA2</accession>
<evidence type="ECO:0000313" key="2">
    <source>
        <dbReference type="EMBL" id="GED72127.1"/>
    </source>
</evidence>
<dbReference type="OrthoDB" id="8590912at2"/>
<dbReference type="Proteomes" id="UP000036834">
    <property type="component" value="Unassembled WGS sequence"/>
</dbReference>
<dbReference type="Pfam" id="PF13160">
    <property type="entry name" value="DUF3995"/>
    <property type="match status" value="1"/>
</dbReference>
<evidence type="ECO:0000313" key="4">
    <source>
        <dbReference type="Proteomes" id="UP000036834"/>
    </source>
</evidence>
<dbReference type="RefSeq" id="WP_049738309.1">
    <property type="nucleotide sequence ID" value="NZ_BJON01000026.1"/>
</dbReference>
<comment type="caution">
    <text evidence="3">The sequence shown here is derived from an EMBL/GenBank/DDBJ whole genome shotgun (WGS) entry which is preliminary data.</text>
</comment>
<dbReference type="Proteomes" id="UP000319578">
    <property type="component" value="Unassembled WGS sequence"/>
</dbReference>
<reference evidence="2 5" key="3">
    <citation type="submission" date="2019-06" db="EMBL/GenBank/DDBJ databases">
        <title>Whole genome shotgun sequence of Brevibacillus reuszeri NBRC 15719.</title>
        <authorList>
            <person name="Hosoyama A."/>
            <person name="Uohara A."/>
            <person name="Ohji S."/>
            <person name="Ichikawa N."/>
        </authorList>
    </citation>
    <scope>NUCLEOTIDE SEQUENCE [LARGE SCALE GENOMIC DNA]</scope>
    <source>
        <strain evidence="2 5">NBRC 15719</strain>
    </source>
</reference>
<feature type="transmembrane region" description="Helical" evidence="1">
    <location>
        <begin position="121"/>
        <end position="138"/>
    </location>
</feature>
<organism evidence="3 4">
    <name type="scientific">Brevibacillus reuszeri</name>
    <dbReference type="NCBI Taxonomy" id="54915"/>
    <lineage>
        <taxon>Bacteria</taxon>
        <taxon>Bacillati</taxon>
        <taxon>Bacillota</taxon>
        <taxon>Bacilli</taxon>
        <taxon>Bacillales</taxon>
        <taxon>Paenibacillaceae</taxon>
        <taxon>Brevibacillus</taxon>
    </lineage>
</organism>
<feature type="transmembrane region" description="Helical" evidence="1">
    <location>
        <begin position="6"/>
        <end position="25"/>
    </location>
</feature>
<dbReference type="InterPro" id="IPR025058">
    <property type="entry name" value="DUF3995"/>
</dbReference>
<proteinExistence type="predicted"/>
<protein>
    <submittedName>
        <fullName evidence="3">Membrane protein</fullName>
    </submittedName>
</protein>
<dbReference type="EMBL" id="LGIQ01000007">
    <property type="protein sequence ID" value="KNB72261.1"/>
    <property type="molecule type" value="Genomic_DNA"/>
</dbReference>